<dbReference type="AlphaFoldDB" id="A0AAP0IPX2"/>
<evidence type="ECO:0000313" key="2">
    <source>
        <dbReference type="Proteomes" id="UP001419268"/>
    </source>
</evidence>
<comment type="caution">
    <text evidence="1">The sequence shown here is derived from an EMBL/GenBank/DDBJ whole genome shotgun (WGS) entry which is preliminary data.</text>
</comment>
<keyword evidence="2" id="KW-1185">Reference proteome</keyword>
<organism evidence="1 2">
    <name type="scientific">Stephania cephalantha</name>
    <dbReference type="NCBI Taxonomy" id="152367"/>
    <lineage>
        <taxon>Eukaryota</taxon>
        <taxon>Viridiplantae</taxon>
        <taxon>Streptophyta</taxon>
        <taxon>Embryophyta</taxon>
        <taxon>Tracheophyta</taxon>
        <taxon>Spermatophyta</taxon>
        <taxon>Magnoliopsida</taxon>
        <taxon>Ranunculales</taxon>
        <taxon>Menispermaceae</taxon>
        <taxon>Menispermoideae</taxon>
        <taxon>Cissampelideae</taxon>
        <taxon>Stephania</taxon>
    </lineage>
</organism>
<dbReference type="EMBL" id="JBBNAG010000007">
    <property type="protein sequence ID" value="KAK9118591.1"/>
    <property type="molecule type" value="Genomic_DNA"/>
</dbReference>
<reference evidence="1 2" key="1">
    <citation type="submission" date="2024-01" db="EMBL/GenBank/DDBJ databases">
        <title>Genome assemblies of Stephania.</title>
        <authorList>
            <person name="Yang L."/>
        </authorList>
    </citation>
    <scope>NUCLEOTIDE SEQUENCE [LARGE SCALE GENOMIC DNA]</scope>
    <source>
        <strain evidence="1">JXDWG</strain>
        <tissue evidence="1">Leaf</tissue>
    </source>
</reference>
<protein>
    <submittedName>
        <fullName evidence="1">Uncharacterized protein</fullName>
    </submittedName>
</protein>
<gene>
    <name evidence="1" type="ORF">Scep_016684</name>
</gene>
<sequence>MCEIPIGLSHIMIAYMNPTLGFGCHLPYAHIITTFFEAAQIDLHQGGCPLIVSETIGMATLKAMKYFYIRIEQQWICKEDIPDGEHYEGYESPLRPILQWTSTSTATWITTFYTCMAMATMIRLSRNPQPTKLHQLRSSRISSLYPTYHTWASLIQRICLSHLPTSLFS</sequence>
<evidence type="ECO:0000313" key="1">
    <source>
        <dbReference type="EMBL" id="KAK9118591.1"/>
    </source>
</evidence>
<proteinExistence type="predicted"/>
<name>A0AAP0IPX2_9MAGN</name>
<accession>A0AAP0IPX2</accession>
<dbReference type="Proteomes" id="UP001419268">
    <property type="component" value="Unassembled WGS sequence"/>
</dbReference>